<feature type="domain" description="Phosphomannose isomerase type I catalytic" evidence="10">
    <location>
        <begin position="10"/>
        <end position="113"/>
    </location>
</feature>
<keyword evidence="6 9" id="KW-0862">Zinc</keyword>
<dbReference type="PROSITE" id="PS00966">
    <property type="entry name" value="PMI_I_2"/>
    <property type="match status" value="1"/>
</dbReference>
<dbReference type="NCBIfam" id="TIGR00218">
    <property type="entry name" value="manA"/>
    <property type="match status" value="1"/>
</dbReference>
<dbReference type="PANTHER" id="PTHR10309">
    <property type="entry name" value="MANNOSE-6-PHOSPHATE ISOMERASE"/>
    <property type="match status" value="1"/>
</dbReference>
<dbReference type="SUPFAM" id="SSF51182">
    <property type="entry name" value="RmlC-like cupins"/>
    <property type="match status" value="1"/>
</dbReference>
<feature type="domain" description="Phosphomannose isomerase type I helical insertion" evidence="11">
    <location>
        <begin position="199"/>
        <end position="279"/>
    </location>
</feature>
<dbReference type="FunFam" id="2.60.120.10:FF:000044">
    <property type="entry name" value="Mannose-6-phosphate isomerase"/>
    <property type="match status" value="1"/>
</dbReference>
<dbReference type="PANTHER" id="PTHR10309:SF0">
    <property type="entry name" value="MANNOSE-6-PHOSPHATE ISOMERASE"/>
    <property type="match status" value="1"/>
</dbReference>
<evidence type="ECO:0000256" key="7">
    <source>
        <dbReference type="ARBA" id="ARBA00023235"/>
    </source>
</evidence>
<feature type="binding site" evidence="9">
    <location>
        <position position="299"/>
    </location>
    <ligand>
        <name>Zn(2+)</name>
        <dbReference type="ChEBI" id="CHEBI:29105"/>
    </ligand>
</feature>
<keyword evidence="13" id="KW-1185">Reference proteome</keyword>
<comment type="cofactor">
    <cofactor evidence="9">
        <name>Zn(2+)</name>
        <dbReference type="ChEBI" id="CHEBI:29105"/>
    </cofactor>
    <text evidence="9">Binds 1 zinc ion per subunit.</text>
</comment>
<dbReference type="CDD" id="cd07011">
    <property type="entry name" value="cupin_PMI_type_I_N"/>
    <property type="match status" value="1"/>
</dbReference>
<evidence type="ECO:0000256" key="5">
    <source>
        <dbReference type="ARBA" id="ARBA00022723"/>
    </source>
</evidence>
<evidence type="ECO:0000256" key="4">
    <source>
        <dbReference type="ARBA" id="ARBA00011956"/>
    </source>
</evidence>
<dbReference type="Gene3D" id="2.60.120.10">
    <property type="entry name" value="Jelly Rolls"/>
    <property type="match status" value="3"/>
</dbReference>
<gene>
    <name evidence="12" type="ORF">MUK42_24135</name>
</gene>
<feature type="binding site" evidence="9">
    <location>
        <position position="135"/>
    </location>
    <ligand>
        <name>Zn(2+)</name>
        <dbReference type="ChEBI" id="CHEBI:29105"/>
    </ligand>
</feature>
<evidence type="ECO:0000256" key="3">
    <source>
        <dbReference type="ARBA" id="ARBA00010772"/>
    </source>
</evidence>
<evidence type="ECO:0000313" key="12">
    <source>
        <dbReference type="EMBL" id="URD78593.1"/>
    </source>
</evidence>
<accession>A0A9E7EKA4</accession>
<keyword evidence="5 9" id="KW-0479">Metal-binding</keyword>
<dbReference type="OrthoDB" id="6605218at2759"/>
<dbReference type="GO" id="GO:0008270">
    <property type="term" value="F:zinc ion binding"/>
    <property type="evidence" value="ECO:0007669"/>
    <property type="project" value="InterPro"/>
</dbReference>
<dbReference type="InterPro" id="IPR014710">
    <property type="entry name" value="RmlC-like_jellyroll"/>
</dbReference>
<dbReference type="GO" id="GO:0009298">
    <property type="term" value="P:GDP-mannose biosynthetic process"/>
    <property type="evidence" value="ECO:0007669"/>
    <property type="project" value="InterPro"/>
</dbReference>
<dbReference type="PROSITE" id="PS00965">
    <property type="entry name" value="PMI_I_1"/>
    <property type="match status" value="1"/>
</dbReference>
<evidence type="ECO:0000256" key="6">
    <source>
        <dbReference type="ARBA" id="ARBA00022833"/>
    </source>
</evidence>
<comment type="catalytic activity">
    <reaction evidence="1">
        <text>D-mannose 6-phosphate = D-fructose 6-phosphate</text>
        <dbReference type="Rhea" id="RHEA:12356"/>
        <dbReference type="ChEBI" id="CHEBI:58735"/>
        <dbReference type="ChEBI" id="CHEBI:61527"/>
        <dbReference type="EC" id="5.3.1.8"/>
    </reaction>
</comment>
<protein>
    <recommendedName>
        <fullName evidence="4">mannose-6-phosphate isomerase</fullName>
        <ecNumber evidence="4">5.3.1.8</ecNumber>
    </recommendedName>
</protein>
<dbReference type="InterPro" id="IPR011051">
    <property type="entry name" value="RmlC_Cupin_sf"/>
</dbReference>
<dbReference type="InterPro" id="IPR046457">
    <property type="entry name" value="PMI_typeI_cat"/>
</dbReference>
<sequence>MAMEASQRPLRLRCSVQNYDWGRFGEESTVARLFRRNSGKEIELGQPYAEFWMGTHESGPSFVVVAEGSGTEAVTLKKWTGANPGALGDKVVEKWGSDLPFLFKVAPVLQLLSFVPVALSDGFDILSVAKALSIQAHPDKELARMLHKMRPSVYKDPNHKPEMAIALTEFKALCGFVSIEELKDVLVAVPEITQLLGNDEASKILSQDLNGYVDAKSFLQLVFTKLMTASKEAVSELVSKLKARLDLENKIRTLTEKEQLVLLLEKQYQADVGVIAAFLFNYVKLSPGEALYIGPNEPHAYISGECIECMATSDNVVRAGLTPKYIDKQTLCSMLTYKQGFPEILRGSPINPYVSRFRPPFDEFEVDRCLLPSKQSVDFSAIPGPSIFVVVAGEGRMEVGSVVEELRIMEGDVYFVPAQTEIRLSAGADGPIKLYRAGVNSRIFA</sequence>
<evidence type="ECO:0000256" key="8">
    <source>
        <dbReference type="PIRSR" id="PIRSR001480-1"/>
    </source>
</evidence>
<dbReference type="InterPro" id="IPR016305">
    <property type="entry name" value="Mannose-6-P_Isomerase"/>
</dbReference>
<dbReference type="PRINTS" id="PR00714">
    <property type="entry name" value="MAN6PISMRASE"/>
</dbReference>
<evidence type="ECO:0000256" key="9">
    <source>
        <dbReference type="PIRSR" id="PIRSR001480-2"/>
    </source>
</evidence>
<evidence type="ECO:0000259" key="10">
    <source>
        <dbReference type="Pfam" id="PF20511"/>
    </source>
</evidence>
<reference evidence="12" key="1">
    <citation type="submission" date="2022-05" db="EMBL/GenBank/DDBJ databases">
        <title>The Musa troglodytarum L. genome provides insights into the mechanism of non-climacteric behaviour and enrichment of carotenoids.</title>
        <authorList>
            <person name="Wang J."/>
        </authorList>
    </citation>
    <scope>NUCLEOTIDE SEQUENCE</scope>
    <source>
        <tissue evidence="12">Leaf</tissue>
    </source>
</reference>
<name>A0A9E7EKA4_9LILI</name>
<comment type="pathway">
    <text evidence="2">Nucleotide-sugar biosynthesis; GDP-alpha-D-mannose biosynthesis; alpha-D-mannose 1-phosphate from D-fructose 6-phosphate: step 1/2.</text>
</comment>
<dbReference type="Proteomes" id="UP001055439">
    <property type="component" value="Chromosome 10"/>
</dbReference>
<evidence type="ECO:0000259" key="11">
    <source>
        <dbReference type="Pfam" id="PF20512"/>
    </source>
</evidence>
<dbReference type="EMBL" id="CP097503">
    <property type="protein sequence ID" value="URD78593.1"/>
    <property type="molecule type" value="Genomic_DNA"/>
</dbReference>
<comment type="similarity">
    <text evidence="3">Belongs to the mannose-6-phosphate isomerase type 1 family.</text>
</comment>
<dbReference type="GO" id="GO:0005975">
    <property type="term" value="P:carbohydrate metabolic process"/>
    <property type="evidence" value="ECO:0007669"/>
    <property type="project" value="InterPro"/>
</dbReference>
<dbReference type="PIRSF" id="PIRSF001480">
    <property type="entry name" value="Mannose-6-phosphate_isomerase"/>
    <property type="match status" value="1"/>
</dbReference>
<proteinExistence type="inferred from homology"/>
<feature type="binding site" evidence="9">
    <location>
        <position position="162"/>
    </location>
    <ligand>
        <name>Zn(2+)</name>
        <dbReference type="ChEBI" id="CHEBI:29105"/>
    </ligand>
</feature>
<dbReference type="InterPro" id="IPR001250">
    <property type="entry name" value="Man6P_Isoase-1"/>
</dbReference>
<keyword evidence="7 12" id="KW-0413">Isomerase</keyword>
<feature type="active site" evidence="8">
    <location>
        <position position="318"/>
    </location>
</feature>
<dbReference type="GO" id="GO:0005829">
    <property type="term" value="C:cytosol"/>
    <property type="evidence" value="ECO:0007669"/>
    <property type="project" value="TreeGrafter"/>
</dbReference>
<dbReference type="Pfam" id="PF20512">
    <property type="entry name" value="PMI_typeI_hel"/>
    <property type="match status" value="1"/>
</dbReference>
<dbReference type="InterPro" id="IPR018050">
    <property type="entry name" value="Pmannose_isomerase-type1_CS"/>
</dbReference>
<feature type="binding site" evidence="9">
    <location>
        <position position="137"/>
    </location>
    <ligand>
        <name>Zn(2+)</name>
        <dbReference type="ChEBI" id="CHEBI:29105"/>
    </ligand>
</feature>
<dbReference type="InterPro" id="IPR046458">
    <property type="entry name" value="PMI_typeI_hel"/>
</dbReference>
<dbReference type="Gene3D" id="1.10.441.10">
    <property type="entry name" value="Phosphomannose Isomerase, domain 2"/>
    <property type="match status" value="1"/>
</dbReference>
<evidence type="ECO:0000256" key="2">
    <source>
        <dbReference type="ARBA" id="ARBA00004666"/>
    </source>
</evidence>
<dbReference type="GO" id="GO:0004476">
    <property type="term" value="F:mannose-6-phosphate isomerase activity"/>
    <property type="evidence" value="ECO:0007669"/>
    <property type="project" value="UniProtKB-EC"/>
</dbReference>
<dbReference type="AlphaFoldDB" id="A0A9E7EKA4"/>
<feature type="domain" description="Phosphomannose isomerase type I catalytic" evidence="10">
    <location>
        <begin position="123"/>
        <end position="176"/>
    </location>
</feature>
<dbReference type="Pfam" id="PF20511">
    <property type="entry name" value="PMI_typeI_cat"/>
    <property type="match status" value="2"/>
</dbReference>
<evidence type="ECO:0000256" key="1">
    <source>
        <dbReference type="ARBA" id="ARBA00000757"/>
    </source>
</evidence>
<evidence type="ECO:0000313" key="13">
    <source>
        <dbReference type="Proteomes" id="UP001055439"/>
    </source>
</evidence>
<dbReference type="EC" id="5.3.1.8" evidence="4"/>
<organism evidence="12 13">
    <name type="scientific">Musa troglodytarum</name>
    <name type="common">fe'i banana</name>
    <dbReference type="NCBI Taxonomy" id="320322"/>
    <lineage>
        <taxon>Eukaryota</taxon>
        <taxon>Viridiplantae</taxon>
        <taxon>Streptophyta</taxon>
        <taxon>Embryophyta</taxon>
        <taxon>Tracheophyta</taxon>
        <taxon>Spermatophyta</taxon>
        <taxon>Magnoliopsida</taxon>
        <taxon>Liliopsida</taxon>
        <taxon>Zingiberales</taxon>
        <taxon>Musaceae</taxon>
        <taxon>Musa</taxon>
    </lineage>
</organism>